<dbReference type="InterPro" id="IPR054708">
    <property type="entry name" value="MTPAP-like_central"/>
</dbReference>
<dbReference type="EMBL" id="SMOL01000768">
    <property type="protein sequence ID" value="KAB2598283.1"/>
    <property type="molecule type" value="Genomic_DNA"/>
</dbReference>
<dbReference type="GO" id="GO:0050265">
    <property type="term" value="F:RNA uridylyltransferase activity"/>
    <property type="evidence" value="ECO:0007669"/>
    <property type="project" value="TreeGrafter"/>
</dbReference>
<dbReference type="GO" id="GO:0031123">
    <property type="term" value="P:RNA 3'-end processing"/>
    <property type="evidence" value="ECO:0007669"/>
    <property type="project" value="TreeGrafter"/>
</dbReference>
<dbReference type="Gene3D" id="3.30.460.10">
    <property type="entry name" value="Beta Polymerase, domain 2"/>
    <property type="match status" value="1"/>
</dbReference>
<dbReference type="InterPro" id="IPR043519">
    <property type="entry name" value="NT_sf"/>
</dbReference>
<name>A0A5N5F688_9ROSA</name>
<evidence type="ECO:0000259" key="2">
    <source>
        <dbReference type="Pfam" id="PF22600"/>
    </source>
</evidence>
<dbReference type="SUPFAM" id="SSF81631">
    <property type="entry name" value="PAP/OAS1 substrate-binding domain"/>
    <property type="match status" value="1"/>
</dbReference>
<feature type="domain" description="Poly(A) RNA polymerase mitochondrial-like central palm" evidence="2">
    <location>
        <begin position="7"/>
        <end position="147"/>
    </location>
</feature>
<evidence type="ECO:0000313" key="3">
    <source>
        <dbReference type="EMBL" id="KAB2598283.1"/>
    </source>
</evidence>
<evidence type="ECO:0000313" key="4">
    <source>
        <dbReference type="Proteomes" id="UP000327157"/>
    </source>
</evidence>
<keyword evidence="4" id="KW-1185">Reference proteome</keyword>
<dbReference type="CDD" id="cd05402">
    <property type="entry name" value="NT_PAP_TUTase"/>
    <property type="match status" value="1"/>
</dbReference>
<feature type="region of interest" description="Disordered" evidence="1">
    <location>
        <begin position="474"/>
        <end position="532"/>
    </location>
</feature>
<gene>
    <name evidence="3" type="ORF">D8674_001203</name>
</gene>
<dbReference type="Pfam" id="PF22600">
    <property type="entry name" value="MTPAP-like_central"/>
    <property type="match status" value="1"/>
</dbReference>
<sequence>MSAQSALDNTLREILHVVQPSPKDWTTRLQIIHELREAIESMESLRGATVEPFGSFVSNLFTIWGDLDVSIEFTNGSFVSSNGKKQKQRLLGDVMNALRQKGGWRRYQLIPNARVPILKVESNIQNVSCDISIDNLKCQVKSKLLLWISEIDPRFRDMVLLVKEWAKAHKINNPRAGTFNSYSLTLLVLFHFQTCSPAILPPLKDIYPGNIIDDLRGLRVDTERHIAETCVANIERIKRAYSMRPKNRSSLSELFVSFLGKFSDISTRASEFGICTYTGQWHAIESNTRWLPKTSYSLFIEDPFEQPENIARAVRTGELTRISGAFAMSHHRLISTDHSSFSNMPDQRSLLATLVRPQTSRLIVGPPLRNPVYNPEHRQPTHPQRFRAESSHGRTPTSNNGARKLTHPQVNQPVPSPSQVQPLLVPMLVHSRSQVQPPQVHKLVHSPSQVQLPQVHKLVHSPSQLQLPQVHKLVHSPSQVQPQLQTTEPKRYDNRSTTGPKQHRNRSTTIKPPPQTHQDRPQQMWRPRSDTC</sequence>
<dbReference type="Proteomes" id="UP000327157">
    <property type="component" value="Chromosome 1"/>
</dbReference>
<feature type="region of interest" description="Disordered" evidence="1">
    <location>
        <begin position="364"/>
        <end position="419"/>
    </location>
</feature>
<feature type="compositionally biased region" description="Low complexity" evidence="1">
    <location>
        <begin position="408"/>
        <end position="419"/>
    </location>
</feature>
<evidence type="ECO:0000256" key="1">
    <source>
        <dbReference type="SAM" id="MobiDB-lite"/>
    </source>
</evidence>
<dbReference type="PANTHER" id="PTHR12271:SF123">
    <property type="entry name" value="PROTEIN HESO1"/>
    <property type="match status" value="1"/>
</dbReference>
<reference evidence="3 4" key="3">
    <citation type="submission" date="2019-11" db="EMBL/GenBank/DDBJ databases">
        <title>A de novo genome assembly of a pear dwarfing rootstock.</title>
        <authorList>
            <person name="Wang F."/>
            <person name="Wang J."/>
            <person name="Li S."/>
            <person name="Zhang Y."/>
            <person name="Fang M."/>
            <person name="Ma L."/>
            <person name="Zhao Y."/>
            <person name="Jiang S."/>
        </authorList>
    </citation>
    <scope>NUCLEOTIDE SEQUENCE [LARGE SCALE GENOMIC DNA]</scope>
    <source>
        <strain evidence="3">S2</strain>
        <tissue evidence="3">Leaf</tissue>
    </source>
</reference>
<proteinExistence type="predicted"/>
<dbReference type="Gene3D" id="1.10.1410.10">
    <property type="match status" value="1"/>
</dbReference>
<comment type="caution">
    <text evidence="3">The sequence shown here is derived from an EMBL/GenBank/DDBJ whole genome shotgun (WGS) entry which is preliminary data.</text>
</comment>
<dbReference type="OrthoDB" id="2274644at2759"/>
<organism evidence="3 4">
    <name type="scientific">Pyrus ussuriensis x Pyrus communis</name>
    <dbReference type="NCBI Taxonomy" id="2448454"/>
    <lineage>
        <taxon>Eukaryota</taxon>
        <taxon>Viridiplantae</taxon>
        <taxon>Streptophyta</taxon>
        <taxon>Embryophyta</taxon>
        <taxon>Tracheophyta</taxon>
        <taxon>Spermatophyta</taxon>
        <taxon>Magnoliopsida</taxon>
        <taxon>eudicotyledons</taxon>
        <taxon>Gunneridae</taxon>
        <taxon>Pentapetalae</taxon>
        <taxon>rosids</taxon>
        <taxon>fabids</taxon>
        <taxon>Rosales</taxon>
        <taxon>Rosaceae</taxon>
        <taxon>Amygdaloideae</taxon>
        <taxon>Maleae</taxon>
        <taxon>Pyrus</taxon>
    </lineage>
</organism>
<accession>A0A5N5F688</accession>
<protein>
    <submittedName>
        <fullName evidence="3">Poly(A) RNA polymerase GLD2-like</fullName>
    </submittedName>
</protein>
<dbReference type="AlphaFoldDB" id="A0A5N5F688"/>
<dbReference type="PANTHER" id="PTHR12271">
    <property type="entry name" value="POLY A POLYMERASE CID PAP -RELATED"/>
    <property type="match status" value="1"/>
</dbReference>
<dbReference type="SUPFAM" id="SSF81301">
    <property type="entry name" value="Nucleotidyltransferase"/>
    <property type="match status" value="1"/>
</dbReference>
<reference evidence="3 4" key="1">
    <citation type="submission" date="2019-09" db="EMBL/GenBank/DDBJ databases">
        <authorList>
            <person name="Ou C."/>
        </authorList>
    </citation>
    <scope>NUCLEOTIDE SEQUENCE [LARGE SCALE GENOMIC DNA]</scope>
    <source>
        <strain evidence="3">S2</strain>
        <tissue evidence="3">Leaf</tissue>
    </source>
</reference>
<feature type="compositionally biased region" description="Polar residues" evidence="1">
    <location>
        <begin position="476"/>
        <end position="487"/>
    </location>
</feature>
<reference evidence="4" key="2">
    <citation type="submission" date="2019-10" db="EMBL/GenBank/DDBJ databases">
        <title>A de novo genome assembly of a pear dwarfing rootstock.</title>
        <authorList>
            <person name="Wang F."/>
            <person name="Wang J."/>
            <person name="Li S."/>
            <person name="Zhang Y."/>
            <person name="Fang M."/>
            <person name="Ma L."/>
            <person name="Zhao Y."/>
            <person name="Jiang S."/>
        </authorList>
    </citation>
    <scope>NUCLEOTIDE SEQUENCE [LARGE SCALE GENOMIC DNA]</scope>
</reference>